<feature type="compositionally biased region" description="Pro residues" evidence="1">
    <location>
        <begin position="370"/>
        <end position="379"/>
    </location>
</feature>
<feature type="compositionally biased region" description="Pro residues" evidence="1">
    <location>
        <begin position="114"/>
        <end position="127"/>
    </location>
</feature>
<name>A0ABN9WYH3_9DINO</name>
<evidence type="ECO:0008006" key="4">
    <source>
        <dbReference type="Google" id="ProtNLM"/>
    </source>
</evidence>
<comment type="caution">
    <text evidence="2">The sequence shown here is derived from an EMBL/GenBank/DDBJ whole genome shotgun (WGS) entry which is preliminary data.</text>
</comment>
<feature type="region of interest" description="Disordered" evidence="1">
    <location>
        <begin position="468"/>
        <end position="488"/>
    </location>
</feature>
<feature type="region of interest" description="Disordered" evidence="1">
    <location>
        <begin position="1"/>
        <end position="148"/>
    </location>
</feature>
<organism evidence="2 3">
    <name type="scientific">Prorocentrum cordatum</name>
    <dbReference type="NCBI Taxonomy" id="2364126"/>
    <lineage>
        <taxon>Eukaryota</taxon>
        <taxon>Sar</taxon>
        <taxon>Alveolata</taxon>
        <taxon>Dinophyceae</taxon>
        <taxon>Prorocentrales</taxon>
        <taxon>Prorocentraceae</taxon>
        <taxon>Prorocentrum</taxon>
    </lineage>
</organism>
<gene>
    <name evidence="2" type="ORF">PCOR1329_LOCUS70601</name>
</gene>
<dbReference type="EMBL" id="CAUYUJ010019337">
    <property type="protein sequence ID" value="CAK0890327.1"/>
    <property type="molecule type" value="Genomic_DNA"/>
</dbReference>
<feature type="compositionally biased region" description="Low complexity" evidence="1">
    <location>
        <begin position="331"/>
        <end position="361"/>
    </location>
</feature>
<evidence type="ECO:0000313" key="2">
    <source>
        <dbReference type="EMBL" id="CAK0890327.1"/>
    </source>
</evidence>
<feature type="region of interest" description="Disordered" evidence="1">
    <location>
        <begin position="299"/>
        <end position="404"/>
    </location>
</feature>
<accession>A0ABN9WYH3</accession>
<proteinExistence type="predicted"/>
<sequence>MALARGGSPDDGWDALAAHPSAPRDRGADKGACWPCPTEDDLPTEVGEDDLLPARLATHESSTWCSDDDGGASDAPEDEPEGRAAAIARRAAQRAPTPAGPLGKKEQQAQRGPEPQPLGLPPQPPPSAKAVAPGRAESGPSPPVPPGAAAWSIGSAGHDAGKCEPCAWFWKPQGCLWGAECRRCHACPSGELLSRRRAKEARLRADRGSAASRPEAAALEEVAVASARAPPSVPAPPGLEAPQGARRAEASEGSAGHRRGECEPCAWFWRPGGCTRGEACLRCHLCPDGTIRAIRRAKKELRRGGGGADAPERAAAVPGSGQPAPREPPGAERQPAAGAAAAPPEQPATARGPPAPTATGAVLVEAFAPSAPPGLPTPPASGHQGVSQAAGPRRPEASEGSAGHWRGECEPCAWFWRPGGCSHAEACRRCHLCPDGAIQARRRAKKELRRGGGGVDDREPAVEHSCLLQGFRPPPGLPAPGSARPVAL</sequence>
<feature type="region of interest" description="Disordered" evidence="1">
    <location>
        <begin position="228"/>
        <end position="259"/>
    </location>
</feature>
<feature type="compositionally biased region" description="Acidic residues" evidence="1">
    <location>
        <begin position="38"/>
        <end position="51"/>
    </location>
</feature>
<keyword evidence="3" id="KW-1185">Reference proteome</keyword>
<dbReference type="Proteomes" id="UP001189429">
    <property type="component" value="Unassembled WGS sequence"/>
</dbReference>
<reference evidence="2" key="1">
    <citation type="submission" date="2023-10" db="EMBL/GenBank/DDBJ databases">
        <authorList>
            <person name="Chen Y."/>
            <person name="Shah S."/>
            <person name="Dougan E. K."/>
            <person name="Thang M."/>
            <person name="Chan C."/>
        </authorList>
    </citation>
    <scope>NUCLEOTIDE SEQUENCE [LARGE SCALE GENOMIC DNA]</scope>
</reference>
<evidence type="ECO:0000313" key="3">
    <source>
        <dbReference type="Proteomes" id="UP001189429"/>
    </source>
</evidence>
<protein>
    <recommendedName>
        <fullName evidence="4">RING-type E3 ubiquitin transferase</fullName>
    </recommendedName>
</protein>
<feature type="compositionally biased region" description="Acidic residues" evidence="1">
    <location>
        <begin position="66"/>
        <end position="80"/>
    </location>
</feature>
<evidence type="ECO:0000256" key="1">
    <source>
        <dbReference type="SAM" id="MobiDB-lite"/>
    </source>
</evidence>
<feature type="compositionally biased region" description="Low complexity" evidence="1">
    <location>
        <begin position="83"/>
        <end position="95"/>
    </location>
</feature>